<dbReference type="InterPro" id="IPR015495">
    <property type="entry name" value="Myb_TF_plants"/>
</dbReference>
<accession>A0A8J4R6X7</accession>
<gene>
    <name evidence="10" type="ORF">CMV_014332</name>
</gene>
<keyword evidence="3" id="KW-0805">Transcription regulation</keyword>
<dbReference type="OrthoDB" id="2143914at2759"/>
<dbReference type="PROSITE" id="PS50090">
    <property type="entry name" value="MYB_LIKE"/>
    <property type="match status" value="2"/>
</dbReference>
<dbReference type="InterPro" id="IPR017930">
    <property type="entry name" value="Myb_dom"/>
</dbReference>
<evidence type="ECO:0000256" key="6">
    <source>
        <dbReference type="ARBA" id="ARBA00023242"/>
    </source>
</evidence>
<feature type="domain" description="HTH myb-type" evidence="9">
    <location>
        <begin position="8"/>
        <end position="60"/>
    </location>
</feature>
<keyword evidence="2" id="KW-0677">Repeat</keyword>
<evidence type="ECO:0000256" key="5">
    <source>
        <dbReference type="ARBA" id="ARBA00023163"/>
    </source>
</evidence>
<proteinExistence type="predicted"/>
<keyword evidence="6" id="KW-0539">Nucleus</keyword>
<evidence type="ECO:0000259" key="8">
    <source>
        <dbReference type="PROSITE" id="PS50090"/>
    </source>
</evidence>
<evidence type="ECO:0000256" key="3">
    <source>
        <dbReference type="ARBA" id="ARBA00023015"/>
    </source>
</evidence>
<dbReference type="AlphaFoldDB" id="A0A8J4R6X7"/>
<evidence type="ECO:0000259" key="9">
    <source>
        <dbReference type="PROSITE" id="PS51294"/>
    </source>
</evidence>
<dbReference type="SMART" id="SM00717">
    <property type="entry name" value="SANT"/>
    <property type="match status" value="2"/>
</dbReference>
<dbReference type="FunFam" id="1.10.10.60:FF:000001">
    <property type="entry name" value="MYB-related transcription factor"/>
    <property type="match status" value="1"/>
</dbReference>
<dbReference type="GO" id="GO:0005634">
    <property type="term" value="C:nucleus"/>
    <property type="evidence" value="ECO:0007669"/>
    <property type="project" value="UniProtKB-SubCell"/>
</dbReference>
<comment type="subunit">
    <text evidence="7">Can form complexes with MYC2, MYC3 or MYC4.</text>
</comment>
<comment type="subcellular location">
    <subcellularLocation>
        <location evidence="1">Nucleus</location>
    </subcellularLocation>
</comment>
<dbReference type="InterPro" id="IPR001005">
    <property type="entry name" value="SANT/Myb"/>
</dbReference>
<dbReference type="GO" id="GO:0080090">
    <property type="term" value="P:regulation of primary metabolic process"/>
    <property type="evidence" value="ECO:0007669"/>
    <property type="project" value="UniProtKB-ARBA"/>
</dbReference>
<feature type="domain" description="Myb-like" evidence="8">
    <location>
        <begin position="61"/>
        <end position="111"/>
    </location>
</feature>
<dbReference type="EMBL" id="JRKL02001992">
    <property type="protein sequence ID" value="KAF3960999.1"/>
    <property type="molecule type" value="Genomic_DNA"/>
</dbReference>
<dbReference type="SUPFAM" id="SSF46689">
    <property type="entry name" value="Homeodomain-like"/>
    <property type="match status" value="1"/>
</dbReference>
<dbReference type="PANTHER" id="PTHR47999">
    <property type="entry name" value="TRANSCRIPTION FACTOR MYB8-RELATED-RELATED"/>
    <property type="match status" value="1"/>
</dbReference>
<feature type="domain" description="HTH myb-type" evidence="9">
    <location>
        <begin position="61"/>
        <end position="115"/>
    </location>
</feature>
<keyword evidence="4" id="KW-0238">DNA-binding</keyword>
<dbReference type="Proteomes" id="UP000737018">
    <property type="component" value="Unassembled WGS sequence"/>
</dbReference>
<evidence type="ECO:0000256" key="1">
    <source>
        <dbReference type="ARBA" id="ARBA00004123"/>
    </source>
</evidence>
<feature type="domain" description="Myb-like" evidence="8">
    <location>
        <begin position="8"/>
        <end position="60"/>
    </location>
</feature>
<dbReference type="Gene3D" id="1.10.10.60">
    <property type="entry name" value="Homeodomain-like"/>
    <property type="match status" value="2"/>
</dbReference>
<organism evidence="10 11">
    <name type="scientific">Castanea mollissima</name>
    <name type="common">Chinese chestnut</name>
    <dbReference type="NCBI Taxonomy" id="60419"/>
    <lineage>
        <taxon>Eukaryota</taxon>
        <taxon>Viridiplantae</taxon>
        <taxon>Streptophyta</taxon>
        <taxon>Embryophyta</taxon>
        <taxon>Tracheophyta</taxon>
        <taxon>Spermatophyta</taxon>
        <taxon>Magnoliopsida</taxon>
        <taxon>eudicotyledons</taxon>
        <taxon>Gunneridae</taxon>
        <taxon>Pentapetalae</taxon>
        <taxon>rosids</taxon>
        <taxon>fabids</taxon>
        <taxon>Fagales</taxon>
        <taxon>Fagaceae</taxon>
        <taxon>Castanea</taxon>
    </lineage>
</organism>
<evidence type="ECO:0000256" key="7">
    <source>
        <dbReference type="ARBA" id="ARBA00062314"/>
    </source>
</evidence>
<dbReference type="GO" id="GO:0000976">
    <property type="term" value="F:transcription cis-regulatory region binding"/>
    <property type="evidence" value="ECO:0007669"/>
    <property type="project" value="UniProtKB-ARBA"/>
</dbReference>
<evidence type="ECO:0000313" key="11">
    <source>
        <dbReference type="Proteomes" id="UP000737018"/>
    </source>
</evidence>
<keyword evidence="5" id="KW-0804">Transcription</keyword>
<evidence type="ECO:0000256" key="4">
    <source>
        <dbReference type="ARBA" id="ARBA00023125"/>
    </source>
</evidence>
<sequence length="184" mass="20897">MRKPCCEKNETNKGAWTKQEDQKLIDYIQKHGEGCWRSLPEAAGLLRCGKSCRLRWVNYLRPDLKRGNFGEDEEDLIIKLHALLGNRWSLIAGRLPGRTDNEVKNYWNTHLKRKLVQKGIDPNNHRMGLVRPTKSFVSNNHSCKEANSQADNFPVLNSSTSGPVSNISSFPDLNLDLTIGLPIM</sequence>
<dbReference type="InterPro" id="IPR009057">
    <property type="entry name" value="Homeodomain-like_sf"/>
</dbReference>
<name>A0A8J4R6X7_9ROSI</name>
<evidence type="ECO:0008006" key="12">
    <source>
        <dbReference type="Google" id="ProtNLM"/>
    </source>
</evidence>
<evidence type="ECO:0000256" key="2">
    <source>
        <dbReference type="ARBA" id="ARBA00022737"/>
    </source>
</evidence>
<keyword evidence="11" id="KW-1185">Reference proteome</keyword>
<dbReference type="FunFam" id="1.10.10.60:FF:000394">
    <property type="entry name" value="MYB transcription factor"/>
    <property type="match status" value="1"/>
</dbReference>
<protein>
    <recommendedName>
        <fullName evidence="12">MYB transcription factor</fullName>
    </recommendedName>
</protein>
<comment type="caution">
    <text evidence="10">The sequence shown here is derived from an EMBL/GenBank/DDBJ whole genome shotgun (WGS) entry which is preliminary data.</text>
</comment>
<dbReference type="PANTHER" id="PTHR47999:SF128">
    <property type="entry name" value="TRANSCRIPTION REPRESSOR MYB6-LIKE"/>
    <property type="match status" value="1"/>
</dbReference>
<dbReference type="PROSITE" id="PS51294">
    <property type="entry name" value="HTH_MYB"/>
    <property type="match status" value="2"/>
</dbReference>
<evidence type="ECO:0000313" key="10">
    <source>
        <dbReference type="EMBL" id="KAF3960999.1"/>
    </source>
</evidence>
<reference evidence="10" key="1">
    <citation type="submission" date="2020-03" db="EMBL/GenBank/DDBJ databases">
        <title>Castanea mollissima Vanexum genome sequencing.</title>
        <authorList>
            <person name="Staton M."/>
        </authorList>
    </citation>
    <scope>NUCLEOTIDE SEQUENCE</scope>
    <source>
        <tissue evidence="10">Leaf</tissue>
    </source>
</reference>
<dbReference type="Pfam" id="PF00249">
    <property type="entry name" value="Myb_DNA-binding"/>
    <property type="match status" value="2"/>
</dbReference>
<dbReference type="CDD" id="cd00167">
    <property type="entry name" value="SANT"/>
    <property type="match status" value="2"/>
</dbReference>
<dbReference type="GO" id="GO:0051707">
    <property type="term" value="P:response to other organism"/>
    <property type="evidence" value="ECO:0007669"/>
    <property type="project" value="UniProtKB-ARBA"/>
</dbReference>